<keyword evidence="3 12" id="KW-0963">Cytoplasm</keyword>
<dbReference type="EC" id="1.13.11.53" evidence="12"/>
<keyword evidence="5 12" id="KW-0028">Amino-acid biosynthesis</keyword>
<dbReference type="VEuPathDB" id="VectorBase:AALC636_015502"/>
<dbReference type="UniPathway" id="UPA00904">
    <property type="reaction ID" value="UER00878"/>
</dbReference>
<dbReference type="GO" id="GO:0010309">
    <property type="term" value="F:acireductone dioxygenase [iron(II)-requiring] activity"/>
    <property type="evidence" value="ECO:0007669"/>
    <property type="project" value="UniProtKB-UniRule"/>
</dbReference>
<keyword evidence="7 12" id="KW-0223">Dioxygenase</keyword>
<dbReference type="GO" id="GO:0005634">
    <property type="term" value="C:nucleus"/>
    <property type="evidence" value="ECO:0007669"/>
    <property type="project" value="UniProtKB-SubCell"/>
</dbReference>
<comment type="similarity">
    <text evidence="12">Belongs to the acireductone dioxygenase (ARD) family.</text>
</comment>
<dbReference type="GO" id="GO:0005506">
    <property type="term" value="F:iron ion binding"/>
    <property type="evidence" value="ECO:0007669"/>
    <property type="project" value="UniProtKB-UniRule"/>
</dbReference>
<organism evidence="13">
    <name type="scientific">Aedes albopictus</name>
    <name type="common">Asian tiger mosquito</name>
    <name type="synonym">Stegomyia albopicta</name>
    <dbReference type="NCBI Taxonomy" id="7160"/>
    <lineage>
        <taxon>Eukaryota</taxon>
        <taxon>Metazoa</taxon>
        <taxon>Ecdysozoa</taxon>
        <taxon>Arthropoda</taxon>
        <taxon>Hexapoda</taxon>
        <taxon>Insecta</taxon>
        <taxon>Pterygota</taxon>
        <taxon>Neoptera</taxon>
        <taxon>Endopterygota</taxon>
        <taxon>Diptera</taxon>
        <taxon>Nematocera</taxon>
        <taxon>Culicoidea</taxon>
        <taxon>Culicidae</taxon>
        <taxon>Culicinae</taxon>
        <taxon>Aedini</taxon>
        <taxon>Aedes</taxon>
        <taxon>Stegomyia</taxon>
    </lineage>
</organism>
<keyword evidence="8 12" id="KW-0560">Oxidoreductase</keyword>
<feature type="binding site" evidence="12">
    <location>
        <position position="89"/>
    </location>
    <ligand>
        <name>Ni(2+)</name>
        <dbReference type="ChEBI" id="CHEBI:49786"/>
        <note>for nickel-dependent acireductone dioxygenase activity</note>
    </ligand>
</feature>
<evidence type="ECO:0000256" key="8">
    <source>
        <dbReference type="ARBA" id="ARBA00023002"/>
    </source>
</evidence>
<reference evidence="13" key="1">
    <citation type="journal article" date="2014" name="PLoS Negl. Trop. Dis.">
        <title>Identification and characterization of seminal fluid proteins in the Asian tiger mosquito, Aedes albopictus.</title>
        <authorList>
            <person name="Boes K.E."/>
            <person name="Ribeiro J.M."/>
            <person name="Wong A."/>
            <person name="Harrington L.C."/>
            <person name="Wolfner M.F."/>
            <person name="Sirot L.K."/>
        </authorList>
    </citation>
    <scope>NUCLEOTIDE SEQUENCE</scope>
    <source>
        <tissue evidence="13">Reproductive organs</tissue>
    </source>
</reference>
<accession>A0A023EH95</accession>
<proteinExistence type="evidence at transcript level"/>
<keyword evidence="4 12" id="KW-0533">Nickel</keyword>
<feature type="binding site" evidence="12">
    <location>
        <position position="91"/>
    </location>
    <ligand>
        <name>Fe(2+)</name>
        <dbReference type="ChEBI" id="CHEBI:29033"/>
        <note>for iron-dependent acireductone dioxygenase activity</note>
    </ligand>
</feature>
<evidence type="ECO:0000256" key="6">
    <source>
        <dbReference type="ARBA" id="ARBA00022723"/>
    </source>
</evidence>
<dbReference type="VEuPathDB" id="VectorBase:AALFPA_044699"/>
<evidence type="ECO:0000256" key="3">
    <source>
        <dbReference type="ARBA" id="ARBA00022490"/>
    </source>
</evidence>
<keyword evidence="11 12" id="KW-0539">Nucleus</keyword>
<dbReference type="Pfam" id="PF03079">
    <property type="entry name" value="ARD"/>
    <property type="match status" value="1"/>
</dbReference>
<dbReference type="GO" id="GO:0010308">
    <property type="term" value="F:acireductone dioxygenase (Ni2+-requiring) activity"/>
    <property type="evidence" value="ECO:0007669"/>
    <property type="project" value="UniProtKB-UniRule"/>
</dbReference>
<feature type="binding site" evidence="12">
    <location>
        <position position="95"/>
    </location>
    <ligand>
        <name>Ni(2+)</name>
        <dbReference type="ChEBI" id="CHEBI:49786"/>
        <note>for nickel-dependent acireductone dioxygenase activity</note>
    </ligand>
</feature>
<dbReference type="CDD" id="cd02232">
    <property type="entry name" value="cupin_ARD"/>
    <property type="match status" value="1"/>
</dbReference>
<dbReference type="GO" id="GO:0019509">
    <property type="term" value="P:L-methionine salvage from methylthioadenosine"/>
    <property type="evidence" value="ECO:0007669"/>
    <property type="project" value="UniProtKB-UniRule"/>
</dbReference>
<evidence type="ECO:0000256" key="9">
    <source>
        <dbReference type="ARBA" id="ARBA00023004"/>
    </source>
</evidence>
<evidence type="ECO:0000256" key="7">
    <source>
        <dbReference type="ARBA" id="ARBA00022964"/>
    </source>
</evidence>
<comment type="function">
    <text evidence="12">Catalyzes 2 different reactions between oxygen and the acireductone 1,2-dihydroxy-3-keto-5-methylthiopentene (DHK-MTPene) depending upon the metal bound in the active site. Fe-containing acireductone dioxygenase (Fe-ARD) produces formate and 2-keto-4-methylthiobutyrate (KMTB), the alpha-ketoacid precursor of methionine in the methionine recycle pathway. Ni-containing acireductone dioxygenase (Ni-ARD) produces methylthiopropionate, carbon monoxide and formate, and does not lie on the methionine recycle pathway.</text>
</comment>
<evidence type="ECO:0000256" key="1">
    <source>
        <dbReference type="ARBA" id="ARBA00000428"/>
    </source>
</evidence>
<dbReference type="VEuPathDB" id="VectorBase:AALF025145"/>
<comment type="subcellular location">
    <subcellularLocation>
        <location evidence="2">Cell membrane</location>
        <topology evidence="2">Peripheral membrane protein</topology>
        <orientation evidence="2">Cytoplasmic side</orientation>
    </subcellularLocation>
    <subcellularLocation>
        <location evidence="12">Cytoplasm</location>
    </subcellularLocation>
    <subcellularLocation>
        <location evidence="12">Nucleus</location>
    </subcellularLocation>
</comment>
<dbReference type="SUPFAM" id="SSF51182">
    <property type="entry name" value="RmlC-like cupins"/>
    <property type="match status" value="1"/>
</dbReference>
<dbReference type="InterPro" id="IPR014710">
    <property type="entry name" value="RmlC-like_jellyroll"/>
</dbReference>
<evidence type="ECO:0000313" key="13">
    <source>
        <dbReference type="EMBL" id="JAC08743.1"/>
    </source>
</evidence>
<dbReference type="InterPro" id="IPR027496">
    <property type="entry name" value="ARD_euk"/>
</dbReference>
<dbReference type="HAMAP" id="MF_03154">
    <property type="entry name" value="Salvage_MtnD_euk"/>
    <property type="match status" value="1"/>
</dbReference>
<evidence type="ECO:0000256" key="12">
    <source>
        <dbReference type="HAMAP-Rule" id="MF_03154"/>
    </source>
</evidence>
<comment type="catalytic activity">
    <reaction evidence="12">
        <text>1,2-dihydroxy-5-(methylsulfanyl)pent-1-en-3-one + O2 = 3-(methylsulfanyl)propanoate + CO + formate + 2 H(+)</text>
        <dbReference type="Rhea" id="RHEA:14161"/>
        <dbReference type="ChEBI" id="CHEBI:15378"/>
        <dbReference type="ChEBI" id="CHEBI:15379"/>
        <dbReference type="ChEBI" id="CHEBI:15740"/>
        <dbReference type="ChEBI" id="CHEBI:17245"/>
        <dbReference type="ChEBI" id="CHEBI:49016"/>
        <dbReference type="ChEBI" id="CHEBI:49252"/>
        <dbReference type="EC" id="1.13.11.53"/>
    </reaction>
</comment>
<protein>
    <recommendedName>
        <fullName evidence="12">Acireductone dioxygenase</fullName>
    </recommendedName>
    <alternativeName>
        <fullName evidence="12">Acireductone dioxygenase (Fe(2+)-requiring)</fullName>
        <shortName evidence="12">ARD'</shortName>
        <shortName evidence="12">Fe-ARD</shortName>
        <ecNumber evidence="12">1.13.11.54</ecNumber>
    </alternativeName>
    <alternativeName>
        <fullName evidence="12">Acireductone dioxygenase (Ni(2+)-requiring)</fullName>
        <shortName evidence="12">ARD</shortName>
        <shortName evidence="12">Ni-ARD</shortName>
        <ecNumber evidence="12">1.13.11.53</ecNumber>
    </alternativeName>
</protein>
<comment type="cofactor">
    <cofactor evidence="12">
        <name>Fe(2+)</name>
        <dbReference type="ChEBI" id="CHEBI:29033"/>
    </cofactor>
    <cofactor evidence="12">
        <name>Ni(2+)</name>
        <dbReference type="ChEBI" id="CHEBI:49786"/>
    </cofactor>
    <text evidence="12">Binds either 1 Fe or Ni cation per monomer. Iron-binding promotes an acireductone dioxygenase reaction producing 2-keto-4-methylthiobutyrate, while nickel-binding promotes an acireductone dioxygenase reaction producing 3-(methylsulfanyl)propanoate.</text>
</comment>
<feature type="binding site" evidence="12">
    <location>
        <position position="89"/>
    </location>
    <ligand>
        <name>Fe(2+)</name>
        <dbReference type="ChEBI" id="CHEBI:29033"/>
        <note>for iron-dependent acireductone dioxygenase activity</note>
    </ligand>
</feature>
<keyword evidence="10 12" id="KW-0486">Methionine biosynthesis</keyword>
<dbReference type="Gene3D" id="2.60.120.10">
    <property type="entry name" value="Jelly Rolls"/>
    <property type="match status" value="1"/>
</dbReference>
<dbReference type="GO" id="GO:0005737">
    <property type="term" value="C:cytoplasm"/>
    <property type="evidence" value="ECO:0007669"/>
    <property type="project" value="UniProtKB-SubCell"/>
</dbReference>
<dbReference type="PANTHER" id="PTHR23418">
    <property type="entry name" value="ACIREDUCTONE DIOXYGENASE"/>
    <property type="match status" value="1"/>
</dbReference>
<dbReference type="InterPro" id="IPR004313">
    <property type="entry name" value="ARD"/>
</dbReference>
<sequence>MVRAWFMDNESTDQRLEHHLSPPEFLTLEELFNSTGVEYFKINVPTYDSDGVLEGIRKKRGYSYEDEITCSEKCLPDYENKLKSFFTEHLHTDEEIRFVLDGSGYFDVRNGKDDRWIRIEVTAGDMIVIPAGIYHRFTLDVKNYIRAKRYFVGEPIWLPYNRPCDDMQCRKDYLQRLEVGFSS</sequence>
<name>A0A023EH95_AEDAL</name>
<evidence type="ECO:0000256" key="10">
    <source>
        <dbReference type="ARBA" id="ARBA00023167"/>
    </source>
</evidence>
<dbReference type="EC" id="1.13.11.54" evidence="12"/>
<dbReference type="GO" id="GO:0005886">
    <property type="term" value="C:plasma membrane"/>
    <property type="evidence" value="ECO:0007669"/>
    <property type="project" value="UniProtKB-SubCell"/>
</dbReference>
<keyword evidence="9 12" id="KW-0408">Iron</keyword>
<feature type="binding site" evidence="12">
    <location>
        <position position="95"/>
    </location>
    <ligand>
        <name>Fe(2+)</name>
        <dbReference type="ChEBI" id="CHEBI:29033"/>
        <note>for iron-dependent acireductone dioxygenase activity</note>
    </ligand>
</feature>
<dbReference type="GO" id="GO:0016151">
    <property type="term" value="F:nickel cation binding"/>
    <property type="evidence" value="ECO:0007669"/>
    <property type="project" value="UniProtKB-UniRule"/>
</dbReference>
<dbReference type="InterPro" id="IPR011051">
    <property type="entry name" value="RmlC_Cupin_sf"/>
</dbReference>
<feature type="binding site" evidence="12">
    <location>
        <position position="91"/>
    </location>
    <ligand>
        <name>Ni(2+)</name>
        <dbReference type="ChEBI" id="CHEBI:49786"/>
        <note>for nickel-dependent acireductone dioxygenase activity</note>
    </ligand>
</feature>
<comment type="pathway">
    <text evidence="12">Amino-acid biosynthesis; L-methionine biosynthesis via salvage pathway; L-methionine from S-methyl-5-thio-alpha-D-ribose 1-phosphate: step 5/6.</text>
</comment>
<dbReference type="PANTHER" id="PTHR23418:SF0">
    <property type="entry name" value="ACIREDUCTONE DIOXYGENASE"/>
    <property type="match status" value="1"/>
</dbReference>
<evidence type="ECO:0000256" key="2">
    <source>
        <dbReference type="ARBA" id="ARBA00004413"/>
    </source>
</evidence>
<evidence type="ECO:0000256" key="5">
    <source>
        <dbReference type="ARBA" id="ARBA00022605"/>
    </source>
</evidence>
<evidence type="ECO:0000256" key="11">
    <source>
        <dbReference type="ARBA" id="ARBA00023242"/>
    </source>
</evidence>
<feature type="binding site" evidence="12">
    <location>
        <position position="135"/>
    </location>
    <ligand>
        <name>Ni(2+)</name>
        <dbReference type="ChEBI" id="CHEBI:49786"/>
        <note>for nickel-dependent acireductone dioxygenase activity</note>
    </ligand>
</feature>
<dbReference type="EMBL" id="GAPW01004855">
    <property type="protein sequence ID" value="JAC08743.1"/>
    <property type="molecule type" value="mRNA"/>
</dbReference>
<dbReference type="AlphaFoldDB" id="A0A023EH95"/>
<keyword evidence="6 12" id="KW-0479">Metal-binding</keyword>
<feature type="binding site" evidence="12">
    <location>
        <position position="135"/>
    </location>
    <ligand>
        <name>Fe(2+)</name>
        <dbReference type="ChEBI" id="CHEBI:29033"/>
        <note>for iron-dependent acireductone dioxygenase activity</note>
    </ligand>
</feature>
<evidence type="ECO:0000256" key="4">
    <source>
        <dbReference type="ARBA" id="ARBA00022596"/>
    </source>
</evidence>
<dbReference type="FunFam" id="2.60.120.10:FF:000031">
    <property type="entry name" value="1,2-dihydroxy-3-keto-5-methylthiopentene dioxygenase"/>
    <property type="match status" value="1"/>
</dbReference>
<comment type="catalytic activity">
    <reaction evidence="1 12">
        <text>1,2-dihydroxy-5-(methylsulfanyl)pent-1-en-3-one + O2 = 4-methylsulfanyl-2-oxobutanoate + formate + 2 H(+)</text>
        <dbReference type="Rhea" id="RHEA:24504"/>
        <dbReference type="ChEBI" id="CHEBI:15378"/>
        <dbReference type="ChEBI" id="CHEBI:15379"/>
        <dbReference type="ChEBI" id="CHEBI:15740"/>
        <dbReference type="ChEBI" id="CHEBI:16723"/>
        <dbReference type="ChEBI" id="CHEBI:49252"/>
        <dbReference type="EC" id="1.13.11.54"/>
    </reaction>
</comment>